<keyword evidence="2" id="KW-1185">Reference proteome</keyword>
<gene>
    <name evidence="1" type="primary">ECM39</name>
    <name evidence="1" type="ORF">EV182_004881</name>
</gene>
<protein>
    <submittedName>
        <fullName evidence="1">Alpha-1,6- mannosyltransferase</fullName>
        <ecNumber evidence="1">2.4.1.260</ecNumber>
    </submittedName>
</protein>
<dbReference type="EC" id="2.4.1.260" evidence="1"/>
<proteinExistence type="predicted"/>
<accession>A0ACC1HSG6</accession>
<reference evidence="1" key="1">
    <citation type="submission" date="2022-06" db="EMBL/GenBank/DDBJ databases">
        <title>Phylogenomic reconstructions and comparative analyses of Kickxellomycotina fungi.</title>
        <authorList>
            <person name="Reynolds N.K."/>
            <person name="Stajich J.E."/>
            <person name="Barry K."/>
            <person name="Grigoriev I.V."/>
            <person name="Crous P."/>
            <person name="Smith M.E."/>
        </authorList>
    </citation>
    <scope>NUCLEOTIDE SEQUENCE</scope>
    <source>
        <strain evidence="1">RSA 2271</strain>
    </source>
</reference>
<sequence>MATVRSESYRAMHCRRMVAMLVVASVIFRFEVAVFAIPMISAELLARSIAPLMVARVACIAFVASLAATIAVDSYYWQQVPLWPEWQVFQFNVIQNKSSLWGVSPWHAYFTVFIPKLLLAGTPLALLGVLSLPSLWRFTLPTMIAIAVFSYLPHKEWRFIIHAVPILNLASAHLVNKAVVSTRGSAKILRLVPRLALTLVLLVNLSLTGIGVWRAYYNYPGGVAFEKLHDMYKDSTQPGKCTAATTPVVVVHKDAPPVHPGDYD</sequence>
<name>A0ACC1HSG6_9FUNG</name>
<keyword evidence="1" id="KW-0328">Glycosyltransferase</keyword>
<organism evidence="1 2">
    <name type="scientific">Spiromyces aspiralis</name>
    <dbReference type="NCBI Taxonomy" id="68401"/>
    <lineage>
        <taxon>Eukaryota</taxon>
        <taxon>Fungi</taxon>
        <taxon>Fungi incertae sedis</taxon>
        <taxon>Zoopagomycota</taxon>
        <taxon>Kickxellomycotina</taxon>
        <taxon>Kickxellomycetes</taxon>
        <taxon>Kickxellales</taxon>
        <taxon>Kickxellaceae</taxon>
        <taxon>Spiromyces</taxon>
    </lineage>
</organism>
<comment type="caution">
    <text evidence="1">The sequence shown here is derived from an EMBL/GenBank/DDBJ whole genome shotgun (WGS) entry which is preliminary data.</text>
</comment>
<evidence type="ECO:0000313" key="2">
    <source>
        <dbReference type="Proteomes" id="UP001145114"/>
    </source>
</evidence>
<evidence type="ECO:0000313" key="1">
    <source>
        <dbReference type="EMBL" id="KAJ1678053.1"/>
    </source>
</evidence>
<dbReference type="EMBL" id="JAMZIH010001602">
    <property type="protein sequence ID" value="KAJ1678053.1"/>
    <property type="molecule type" value="Genomic_DNA"/>
</dbReference>
<keyword evidence="1" id="KW-0808">Transferase</keyword>
<dbReference type="Proteomes" id="UP001145114">
    <property type="component" value="Unassembled WGS sequence"/>
</dbReference>